<name>A0AAD1H698_9MYCO</name>
<dbReference type="PRINTS" id="PR00598">
    <property type="entry name" value="HTHMARR"/>
</dbReference>
<dbReference type="RefSeq" id="WP_197745400.1">
    <property type="nucleotide sequence ID" value="NZ_AP022560.1"/>
</dbReference>
<keyword evidence="1" id="KW-0805">Transcription regulation</keyword>
<dbReference type="EMBL" id="AP022560">
    <property type="protein sequence ID" value="BBW99394.1"/>
    <property type="molecule type" value="Genomic_DNA"/>
</dbReference>
<evidence type="ECO:0000259" key="4">
    <source>
        <dbReference type="PROSITE" id="PS50995"/>
    </source>
</evidence>
<gene>
    <name evidence="5" type="primary">slyA</name>
    <name evidence="5" type="ORF">MMOR_03310</name>
</gene>
<dbReference type="InterPro" id="IPR036390">
    <property type="entry name" value="WH_DNA-bd_sf"/>
</dbReference>
<evidence type="ECO:0000313" key="6">
    <source>
        <dbReference type="Proteomes" id="UP000466681"/>
    </source>
</evidence>
<keyword evidence="3" id="KW-0804">Transcription</keyword>
<keyword evidence="6" id="KW-1185">Reference proteome</keyword>
<dbReference type="InterPro" id="IPR000835">
    <property type="entry name" value="HTH_MarR-typ"/>
</dbReference>
<evidence type="ECO:0000256" key="3">
    <source>
        <dbReference type="ARBA" id="ARBA00023163"/>
    </source>
</evidence>
<dbReference type="InterPro" id="IPR036388">
    <property type="entry name" value="WH-like_DNA-bd_sf"/>
</dbReference>
<accession>A0AAD1H698</accession>
<evidence type="ECO:0000313" key="5">
    <source>
        <dbReference type="EMBL" id="BBW99394.1"/>
    </source>
</evidence>
<dbReference type="AlphaFoldDB" id="A0AAD1H698"/>
<sequence length="152" mass="16699">MPELSAPLLVHLARRMKLEAEPELDSFGLRARHIVALTLLRDHGEQNQSDLPAMLGVDPTNVVALLNELEADGLVERRRSAEDRRRHTVALTRAGTRKLAEVEKVLSVVEARVLAPLTEAEQHELYLLLARASGGSCTEALPAAQQCLETPD</sequence>
<organism evidence="5 6">
    <name type="scientific">Mycolicibacterium moriokaense</name>
    <dbReference type="NCBI Taxonomy" id="39691"/>
    <lineage>
        <taxon>Bacteria</taxon>
        <taxon>Bacillati</taxon>
        <taxon>Actinomycetota</taxon>
        <taxon>Actinomycetes</taxon>
        <taxon>Mycobacteriales</taxon>
        <taxon>Mycobacteriaceae</taxon>
        <taxon>Mycolicibacterium</taxon>
    </lineage>
</organism>
<keyword evidence="2" id="KW-0238">DNA-binding</keyword>
<evidence type="ECO:0000256" key="1">
    <source>
        <dbReference type="ARBA" id="ARBA00023015"/>
    </source>
</evidence>
<dbReference type="SMART" id="SM00347">
    <property type="entry name" value="HTH_MARR"/>
    <property type="match status" value="1"/>
</dbReference>
<proteinExistence type="predicted"/>
<feature type="domain" description="HTH marR-type" evidence="4">
    <location>
        <begin position="2"/>
        <end position="134"/>
    </location>
</feature>
<protein>
    <submittedName>
        <fullName evidence="5">MarR family transcriptional regulator</fullName>
    </submittedName>
</protein>
<evidence type="ECO:0000256" key="2">
    <source>
        <dbReference type="ARBA" id="ARBA00023125"/>
    </source>
</evidence>
<dbReference type="SUPFAM" id="SSF46785">
    <property type="entry name" value="Winged helix' DNA-binding domain"/>
    <property type="match status" value="1"/>
</dbReference>
<dbReference type="GO" id="GO:0003700">
    <property type="term" value="F:DNA-binding transcription factor activity"/>
    <property type="evidence" value="ECO:0007669"/>
    <property type="project" value="InterPro"/>
</dbReference>
<dbReference type="GO" id="GO:0003677">
    <property type="term" value="F:DNA binding"/>
    <property type="evidence" value="ECO:0007669"/>
    <property type="project" value="UniProtKB-KW"/>
</dbReference>
<dbReference type="PROSITE" id="PS50995">
    <property type="entry name" value="HTH_MARR_2"/>
    <property type="match status" value="1"/>
</dbReference>
<dbReference type="Gene3D" id="1.10.10.10">
    <property type="entry name" value="Winged helix-like DNA-binding domain superfamily/Winged helix DNA-binding domain"/>
    <property type="match status" value="1"/>
</dbReference>
<dbReference type="Pfam" id="PF01047">
    <property type="entry name" value="MarR"/>
    <property type="match status" value="1"/>
</dbReference>
<dbReference type="Proteomes" id="UP000466681">
    <property type="component" value="Chromosome"/>
</dbReference>
<dbReference type="PANTHER" id="PTHR42756:SF1">
    <property type="entry name" value="TRANSCRIPTIONAL REPRESSOR OF EMRAB OPERON"/>
    <property type="match status" value="1"/>
</dbReference>
<dbReference type="PANTHER" id="PTHR42756">
    <property type="entry name" value="TRANSCRIPTIONAL REGULATOR, MARR"/>
    <property type="match status" value="1"/>
</dbReference>
<reference evidence="5 6" key="1">
    <citation type="journal article" date="2019" name="Emerg. Microbes Infect.">
        <title>Comprehensive subspecies identification of 175 nontuberculous mycobacteria species based on 7547 genomic profiles.</title>
        <authorList>
            <person name="Matsumoto Y."/>
            <person name="Kinjo T."/>
            <person name="Motooka D."/>
            <person name="Nabeya D."/>
            <person name="Jung N."/>
            <person name="Uechi K."/>
            <person name="Horii T."/>
            <person name="Iida T."/>
            <person name="Fujita J."/>
            <person name="Nakamura S."/>
        </authorList>
    </citation>
    <scope>NUCLEOTIDE SEQUENCE [LARGE SCALE GENOMIC DNA]</scope>
    <source>
        <strain evidence="5 6">JCM 6375</strain>
    </source>
</reference>
<dbReference type="KEGG" id="mmor:MMOR_03310"/>